<reference evidence="1 2" key="1">
    <citation type="submission" date="2016-11" db="EMBL/GenBank/DDBJ databases">
        <authorList>
            <person name="Jaros S."/>
            <person name="Januszkiewicz K."/>
            <person name="Wedrychowicz H."/>
        </authorList>
    </citation>
    <scope>NUCLEOTIDE SEQUENCE [LARGE SCALE GENOMIC DNA]</scope>
    <source>
        <strain evidence="1">NCIMB 2154T</strain>
    </source>
</reference>
<sequence length="108" mass="12660">MQITYQSNFNDANDVTYYNTFHNISSDLNTPYEAKVYKEGNHHPNGGTDNFELNFYGQKTVTKEPIERLAFGHISFNEYRYLKPSEIIYTIGQTNYAITFKLILEWSN</sequence>
<proteinExistence type="predicted"/>
<protein>
    <submittedName>
        <fullName evidence="1">Uncharacterized protein</fullName>
    </submittedName>
</protein>
<organism evidence="1 2">
    <name type="scientific">Tenacibaculum maritimum NCIMB 2154</name>
    <dbReference type="NCBI Taxonomy" id="1349785"/>
    <lineage>
        <taxon>Bacteria</taxon>
        <taxon>Pseudomonadati</taxon>
        <taxon>Bacteroidota</taxon>
        <taxon>Flavobacteriia</taxon>
        <taxon>Flavobacteriales</taxon>
        <taxon>Flavobacteriaceae</taxon>
        <taxon>Tenacibaculum</taxon>
    </lineage>
</organism>
<dbReference type="KEGG" id="tmar:MARIT_1413"/>
<accession>A0A2H1EA73</accession>
<gene>
    <name evidence="1" type="ORF">MARIT_1413</name>
</gene>
<dbReference type="Proteomes" id="UP000231564">
    <property type="component" value="Chromosome MARIT"/>
</dbReference>
<name>A0A2H1EA73_9FLAO</name>
<evidence type="ECO:0000313" key="2">
    <source>
        <dbReference type="Proteomes" id="UP000231564"/>
    </source>
</evidence>
<dbReference type="RefSeq" id="WP_100211113.1">
    <property type="nucleotide sequence ID" value="NZ_CP138495.1"/>
</dbReference>
<dbReference type="GeneID" id="47722936"/>
<dbReference type="EMBL" id="LT634361">
    <property type="protein sequence ID" value="SFZ82043.1"/>
    <property type="molecule type" value="Genomic_DNA"/>
</dbReference>
<dbReference type="AlphaFoldDB" id="A0A2H1EA73"/>
<keyword evidence="2" id="KW-1185">Reference proteome</keyword>
<evidence type="ECO:0000313" key="1">
    <source>
        <dbReference type="EMBL" id="SFZ82043.1"/>
    </source>
</evidence>